<gene>
    <name evidence="5" type="ORF">HNR21_003484</name>
</gene>
<dbReference type="EC" id="3.2.2.-" evidence="5"/>
<dbReference type="Gene3D" id="3.40.470.10">
    <property type="entry name" value="Uracil-DNA glycosylase-like domain"/>
    <property type="match status" value="1"/>
</dbReference>
<dbReference type="AlphaFoldDB" id="A0A7W3MZ73"/>
<dbReference type="GO" id="GO:0004844">
    <property type="term" value="F:uracil DNA N-glycosylase activity"/>
    <property type="evidence" value="ECO:0007669"/>
    <property type="project" value="TreeGrafter"/>
</dbReference>
<reference evidence="5 6" key="1">
    <citation type="submission" date="2020-08" db="EMBL/GenBank/DDBJ databases">
        <title>Sequencing the genomes of 1000 actinobacteria strains.</title>
        <authorList>
            <person name="Klenk H.-P."/>
        </authorList>
    </citation>
    <scope>NUCLEOTIDE SEQUENCE [LARGE SCALE GENOMIC DNA]</scope>
    <source>
        <strain evidence="5 6">DSM 45823</strain>
    </source>
</reference>
<comment type="caution">
    <text evidence="5">The sequence shown here is derived from an EMBL/GenBank/DDBJ whole genome shotgun (WGS) entry which is preliminary data.</text>
</comment>
<evidence type="ECO:0000256" key="1">
    <source>
        <dbReference type="ARBA" id="ARBA00022763"/>
    </source>
</evidence>
<keyword evidence="3" id="KW-0234">DNA repair</keyword>
<keyword evidence="5" id="KW-0326">Glycosidase</keyword>
<dbReference type="InterPro" id="IPR036895">
    <property type="entry name" value="Uracil-DNA_glycosylase-like_sf"/>
</dbReference>
<dbReference type="PANTHER" id="PTHR12159">
    <property type="entry name" value="G/T AND G/U MISMATCH-SPECIFIC DNA GLYCOSYLASE"/>
    <property type="match status" value="1"/>
</dbReference>
<dbReference type="EMBL" id="JACJII010000001">
    <property type="protein sequence ID" value="MBA9004602.1"/>
    <property type="molecule type" value="Genomic_DNA"/>
</dbReference>
<sequence length="186" mass="20519">MKRPTKAELEAARDRVIQDVLPVDGTPLRVLFCGINPGLYSGATGFHFARPGNRFWPALYRSGFTDRLLTPAEEWLLPSYGLGITNLAARTTARADELTAEELREGGRRLVELVERHRPRFLAVAGVTAYRTAFGMPKAQIGPRPETIGPARVWVLPNPSGLNASWPLGRIAEEFARLREAATDEG</sequence>
<dbReference type="InterPro" id="IPR005122">
    <property type="entry name" value="Uracil-DNA_glycosylase-like"/>
</dbReference>
<organism evidence="5 6">
    <name type="scientific">Thermomonospora cellulosilytica</name>
    <dbReference type="NCBI Taxonomy" id="1411118"/>
    <lineage>
        <taxon>Bacteria</taxon>
        <taxon>Bacillati</taxon>
        <taxon>Actinomycetota</taxon>
        <taxon>Actinomycetes</taxon>
        <taxon>Streptosporangiales</taxon>
        <taxon>Thermomonosporaceae</taxon>
        <taxon>Thermomonospora</taxon>
    </lineage>
</organism>
<dbReference type="GO" id="GO:0006285">
    <property type="term" value="P:base-excision repair, AP site formation"/>
    <property type="evidence" value="ECO:0007669"/>
    <property type="project" value="InterPro"/>
</dbReference>
<name>A0A7W3MZ73_9ACTN</name>
<dbReference type="CDD" id="cd10028">
    <property type="entry name" value="UDG-F2_TDG_MUG"/>
    <property type="match status" value="1"/>
</dbReference>
<evidence type="ECO:0000313" key="6">
    <source>
        <dbReference type="Proteomes" id="UP000539313"/>
    </source>
</evidence>
<protein>
    <submittedName>
        <fullName evidence="5">TDG/mug DNA glycosylase family protein</fullName>
        <ecNumber evidence="5">3.2.2.-</ecNumber>
    </submittedName>
</protein>
<dbReference type="SMART" id="SM00986">
    <property type="entry name" value="UDG"/>
    <property type="match status" value="1"/>
</dbReference>
<evidence type="ECO:0000313" key="5">
    <source>
        <dbReference type="EMBL" id="MBA9004602.1"/>
    </source>
</evidence>
<keyword evidence="1" id="KW-0227">DNA damage</keyword>
<proteinExistence type="predicted"/>
<dbReference type="NCBIfam" id="NF007570">
    <property type="entry name" value="PRK10201.1"/>
    <property type="match status" value="1"/>
</dbReference>
<dbReference type="SUPFAM" id="SSF52141">
    <property type="entry name" value="Uracil-DNA glycosylase-like"/>
    <property type="match status" value="1"/>
</dbReference>
<keyword evidence="6" id="KW-1185">Reference proteome</keyword>
<accession>A0A7W3MZ73</accession>
<feature type="domain" description="Uracil-DNA glycosylase-like" evidence="4">
    <location>
        <begin position="21"/>
        <end position="182"/>
    </location>
</feature>
<evidence type="ECO:0000256" key="2">
    <source>
        <dbReference type="ARBA" id="ARBA00022801"/>
    </source>
</evidence>
<dbReference type="SMART" id="SM00987">
    <property type="entry name" value="UreE_C"/>
    <property type="match status" value="1"/>
</dbReference>
<dbReference type="GO" id="GO:0008263">
    <property type="term" value="F:pyrimidine-specific mismatch base pair DNA N-glycosylase activity"/>
    <property type="evidence" value="ECO:0007669"/>
    <property type="project" value="TreeGrafter"/>
</dbReference>
<dbReference type="PANTHER" id="PTHR12159:SF9">
    <property type="entry name" value="G_T MISMATCH-SPECIFIC THYMINE DNA GLYCOSYLASE"/>
    <property type="match status" value="1"/>
</dbReference>
<dbReference type="Pfam" id="PF03167">
    <property type="entry name" value="UDG"/>
    <property type="match status" value="1"/>
</dbReference>
<keyword evidence="2 5" id="KW-0378">Hydrolase</keyword>
<dbReference type="Proteomes" id="UP000539313">
    <property type="component" value="Unassembled WGS sequence"/>
</dbReference>
<dbReference type="InterPro" id="IPR015637">
    <property type="entry name" value="MUG/TDG"/>
</dbReference>
<dbReference type="RefSeq" id="WP_182706014.1">
    <property type="nucleotide sequence ID" value="NZ_JACJII010000001.1"/>
</dbReference>
<evidence type="ECO:0000259" key="4">
    <source>
        <dbReference type="SMART" id="SM00986"/>
    </source>
</evidence>
<evidence type="ECO:0000256" key="3">
    <source>
        <dbReference type="ARBA" id="ARBA00023204"/>
    </source>
</evidence>